<keyword evidence="12" id="KW-1185">Reference proteome</keyword>
<dbReference type="Pfam" id="PF00999">
    <property type="entry name" value="Na_H_Exchanger"/>
    <property type="match status" value="1"/>
</dbReference>
<dbReference type="InterPro" id="IPR018422">
    <property type="entry name" value="Cation/H_exchanger_CPA1"/>
</dbReference>
<evidence type="ECO:0000259" key="10">
    <source>
        <dbReference type="Pfam" id="PF00999"/>
    </source>
</evidence>
<keyword evidence="3 9" id="KW-0812">Transmembrane</keyword>
<dbReference type="OrthoDB" id="196264at2759"/>
<evidence type="ECO:0000256" key="9">
    <source>
        <dbReference type="SAM" id="Phobius"/>
    </source>
</evidence>
<keyword evidence="2" id="KW-0813">Transport</keyword>
<sequence>MCLSDRYVYQFDYRYVSQSEKLQSGGEADEILQRATFNPEIFFYILLPPIIFHAGYSMRKKHFFENITAILMYALFGTIISTFVIGILIYGLVLLVGNLKGLKFLDALYFGAIVSATDPVTVLSIFNV</sequence>
<evidence type="ECO:0000256" key="6">
    <source>
        <dbReference type="ARBA" id="ARBA00023065"/>
    </source>
</evidence>
<evidence type="ECO:0000256" key="4">
    <source>
        <dbReference type="ARBA" id="ARBA00022989"/>
    </source>
</evidence>
<keyword evidence="5" id="KW-0915">Sodium</keyword>
<feature type="transmembrane region" description="Helical" evidence="9">
    <location>
        <begin position="107"/>
        <end position="126"/>
    </location>
</feature>
<dbReference type="GO" id="GO:0015385">
    <property type="term" value="F:sodium:proton antiporter activity"/>
    <property type="evidence" value="ECO:0007669"/>
    <property type="project" value="InterPro"/>
</dbReference>
<proteinExistence type="predicted"/>
<evidence type="ECO:0000256" key="1">
    <source>
        <dbReference type="ARBA" id="ARBA00004141"/>
    </source>
</evidence>
<keyword evidence="6" id="KW-0406">Ion transport</keyword>
<organism evidence="11 12">
    <name type="scientific">Caligus rogercresseyi</name>
    <name type="common">Sea louse</name>
    <dbReference type="NCBI Taxonomy" id="217165"/>
    <lineage>
        <taxon>Eukaryota</taxon>
        <taxon>Metazoa</taxon>
        <taxon>Ecdysozoa</taxon>
        <taxon>Arthropoda</taxon>
        <taxon>Crustacea</taxon>
        <taxon>Multicrustacea</taxon>
        <taxon>Hexanauplia</taxon>
        <taxon>Copepoda</taxon>
        <taxon>Siphonostomatoida</taxon>
        <taxon>Caligidae</taxon>
        <taxon>Caligus</taxon>
    </lineage>
</organism>
<reference evidence="12" key="1">
    <citation type="submission" date="2021-01" db="EMBL/GenBank/DDBJ databases">
        <title>Caligus Genome Assembly.</title>
        <authorList>
            <person name="Gallardo-Escarate C."/>
        </authorList>
    </citation>
    <scope>NUCLEOTIDE SEQUENCE [LARGE SCALE GENOMIC DNA]</scope>
</reference>
<gene>
    <name evidence="11" type="ORF">FKW44_018172</name>
</gene>
<accession>A0A7T8JXI0</accession>
<comment type="subcellular location">
    <subcellularLocation>
        <location evidence="1">Membrane</location>
        <topology evidence="1">Multi-pass membrane protein</topology>
    </subcellularLocation>
</comment>
<protein>
    <submittedName>
        <fullName evidence="11">Sodium/hydrogen exchanger</fullName>
    </submittedName>
</protein>
<feature type="non-terminal residue" evidence="11">
    <location>
        <position position="128"/>
    </location>
</feature>
<evidence type="ECO:0000256" key="7">
    <source>
        <dbReference type="ARBA" id="ARBA00023136"/>
    </source>
</evidence>
<evidence type="ECO:0000256" key="8">
    <source>
        <dbReference type="ARBA" id="ARBA00023201"/>
    </source>
</evidence>
<dbReference type="GO" id="GO:0005886">
    <property type="term" value="C:plasma membrane"/>
    <property type="evidence" value="ECO:0007669"/>
    <property type="project" value="TreeGrafter"/>
</dbReference>
<evidence type="ECO:0000256" key="5">
    <source>
        <dbReference type="ARBA" id="ARBA00023053"/>
    </source>
</evidence>
<feature type="transmembrane region" description="Helical" evidence="9">
    <location>
        <begin position="70"/>
        <end position="95"/>
    </location>
</feature>
<dbReference type="PANTHER" id="PTHR10110:SF187">
    <property type="entry name" value="SODIUM_HYDROGEN EXCHANGER"/>
    <property type="match status" value="1"/>
</dbReference>
<feature type="domain" description="Cation/H+ exchanger transmembrane" evidence="10">
    <location>
        <begin position="36"/>
        <end position="126"/>
    </location>
</feature>
<dbReference type="EMBL" id="CP045901">
    <property type="protein sequence ID" value="QQP37781.1"/>
    <property type="molecule type" value="Genomic_DNA"/>
</dbReference>
<dbReference type="AlphaFoldDB" id="A0A7T8JXI0"/>
<feature type="transmembrane region" description="Helical" evidence="9">
    <location>
        <begin position="41"/>
        <end position="58"/>
    </location>
</feature>
<name>A0A7T8JXI0_CALRO</name>
<dbReference type="Proteomes" id="UP000595437">
    <property type="component" value="Chromosome 12"/>
</dbReference>
<evidence type="ECO:0000256" key="3">
    <source>
        <dbReference type="ARBA" id="ARBA00022692"/>
    </source>
</evidence>
<keyword evidence="7 9" id="KW-0472">Membrane</keyword>
<dbReference type="PANTHER" id="PTHR10110">
    <property type="entry name" value="SODIUM/HYDROGEN EXCHANGER"/>
    <property type="match status" value="1"/>
</dbReference>
<dbReference type="GO" id="GO:0015386">
    <property type="term" value="F:potassium:proton antiporter activity"/>
    <property type="evidence" value="ECO:0007669"/>
    <property type="project" value="TreeGrafter"/>
</dbReference>
<evidence type="ECO:0000313" key="11">
    <source>
        <dbReference type="EMBL" id="QQP37781.1"/>
    </source>
</evidence>
<keyword evidence="8" id="KW-0739">Sodium transport</keyword>
<dbReference type="InterPro" id="IPR006153">
    <property type="entry name" value="Cation/H_exchanger_TM"/>
</dbReference>
<dbReference type="GO" id="GO:0055037">
    <property type="term" value="C:recycling endosome"/>
    <property type="evidence" value="ECO:0007669"/>
    <property type="project" value="TreeGrafter"/>
</dbReference>
<dbReference type="PRINTS" id="PR01084">
    <property type="entry name" value="NAHEXCHNGR"/>
</dbReference>
<dbReference type="Gene3D" id="6.10.140.1330">
    <property type="match status" value="1"/>
</dbReference>
<evidence type="ECO:0000256" key="2">
    <source>
        <dbReference type="ARBA" id="ARBA00022448"/>
    </source>
</evidence>
<dbReference type="GO" id="GO:0051453">
    <property type="term" value="P:regulation of intracellular pH"/>
    <property type="evidence" value="ECO:0007669"/>
    <property type="project" value="TreeGrafter"/>
</dbReference>
<dbReference type="InterPro" id="IPR004709">
    <property type="entry name" value="NaH_exchanger"/>
</dbReference>
<keyword evidence="4 9" id="KW-1133">Transmembrane helix</keyword>
<evidence type="ECO:0000313" key="12">
    <source>
        <dbReference type="Proteomes" id="UP000595437"/>
    </source>
</evidence>
<dbReference type="GO" id="GO:0098719">
    <property type="term" value="P:sodium ion import across plasma membrane"/>
    <property type="evidence" value="ECO:0007669"/>
    <property type="project" value="TreeGrafter"/>
</dbReference>